<gene>
    <name evidence="1" type="ORF">JKA74_15265</name>
</gene>
<evidence type="ECO:0000313" key="2">
    <source>
        <dbReference type="Proteomes" id="UP000611723"/>
    </source>
</evidence>
<protein>
    <recommendedName>
        <fullName evidence="3">Lipoprotein</fullName>
    </recommendedName>
</protein>
<evidence type="ECO:0000313" key="1">
    <source>
        <dbReference type="EMBL" id="MBK6266403.1"/>
    </source>
</evidence>
<proteinExistence type="predicted"/>
<dbReference type="AlphaFoldDB" id="A0A934X026"/>
<dbReference type="Proteomes" id="UP000611723">
    <property type="component" value="Unassembled WGS sequence"/>
</dbReference>
<keyword evidence="2" id="KW-1185">Reference proteome</keyword>
<dbReference type="RefSeq" id="WP_201432078.1">
    <property type="nucleotide sequence ID" value="NZ_JAEQBW010000007.1"/>
</dbReference>
<reference evidence="1" key="1">
    <citation type="submission" date="2021-01" db="EMBL/GenBank/DDBJ databases">
        <title>Marivirga aurantiaca sp. nov., isolated from intertidal surface sediments.</title>
        <authorList>
            <person name="Zhang M."/>
        </authorList>
    </citation>
    <scope>NUCLEOTIDE SEQUENCE</scope>
    <source>
        <strain evidence="1">S37H4</strain>
    </source>
</reference>
<organism evidence="1 2">
    <name type="scientific">Marivirga aurantiaca</name>
    <dbReference type="NCBI Taxonomy" id="2802615"/>
    <lineage>
        <taxon>Bacteria</taxon>
        <taxon>Pseudomonadati</taxon>
        <taxon>Bacteroidota</taxon>
        <taxon>Cytophagia</taxon>
        <taxon>Cytophagales</taxon>
        <taxon>Marivirgaceae</taxon>
        <taxon>Marivirga</taxon>
    </lineage>
</organism>
<dbReference type="PROSITE" id="PS51257">
    <property type="entry name" value="PROKAR_LIPOPROTEIN"/>
    <property type="match status" value="1"/>
</dbReference>
<evidence type="ECO:0008006" key="3">
    <source>
        <dbReference type="Google" id="ProtNLM"/>
    </source>
</evidence>
<dbReference type="EMBL" id="JAEQBW010000007">
    <property type="protein sequence ID" value="MBK6266403.1"/>
    <property type="molecule type" value="Genomic_DNA"/>
</dbReference>
<comment type="caution">
    <text evidence="1">The sequence shown here is derived from an EMBL/GenBank/DDBJ whole genome shotgun (WGS) entry which is preliminary data.</text>
</comment>
<name>A0A934X026_9BACT</name>
<accession>A0A934X026</accession>
<sequence length="220" mass="25503">MKILLSLICFSIILSCQQPSEDELIHDIHNTLITQRQYFYHVEYAEGSKETPSIFRLFGTGKLSRNKQSSISQFYFGLNKDRKDNYLHLIQYEGEAIEQLHSLIFDEAGIDVLTDSLHSAILLNPDLILSLKKNSDQVSTGKIENDDLFFIEFINKKEETKIVLKTDPSYQLTGVNIYLNYGSGEQYYRSWSFQYLDKGTYQEQIAQSEKQLQSNPKTFL</sequence>